<organism evidence="2 3">
    <name type="scientific">Amborella trichopoda</name>
    <dbReference type="NCBI Taxonomy" id="13333"/>
    <lineage>
        <taxon>Eukaryota</taxon>
        <taxon>Viridiplantae</taxon>
        <taxon>Streptophyta</taxon>
        <taxon>Embryophyta</taxon>
        <taxon>Tracheophyta</taxon>
        <taxon>Spermatophyta</taxon>
        <taxon>Magnoliopsida</taxon>
        <taxon>Amborellales</taxon>
        <taxon>Amborellaceae</taxon>
        <taxon>Amborella</taxon>
    </lineage>
</organism>
<dbReference type="AlphaFoldDB" id="W1P401"/>
<accession>W1P401</accession>
<feature type="compositionally biased region" description="Basic and acidic residues" evidence="1">
    <location>
        <begin position="111"/>
        <end position="124"/>
    </location>
</feature>
<dbReference type="Proteomes" id="UP000017836">
    <property type="component" value="Unassembled WGS sequence"/>
</dbReference>
<evidence type="ECO:0000313" key="3">
    <source>
        <dbReference type="Proteomes" id="UP000017836"/>
    </source>
</evidence>
<dbReference type="HOGENOM" id="CLU_1031861_0_0_1"/>
<name>W1P401_AMBTC</name>
<evidence type="ECO:0000313" key="2">
    <source>
        <dbReference type="EMBL" id="ERN04612.1"/>
    </source>
</evidence>
<gene>
    <name evidence="2" type="ORF">AMTR_s00075p00168760</name>
</gene>
<sequence length="270" mass="29174">MELIHILTFLLSGELLLRPSHLLARYSSLQAPPMLHKFPIPVVVKMLAWDICLYRAGQSPFLMNLAPFQGVPREMRSLAMKEDRSRASMLVPSEAKGPLSVQGRGVFPWEQGRKGDREKREKEPTVPSASLATPGAKHVKVEACAVSTPPPTMSTSIDIETMDVVPNVDTATSEASTPTVSETGPRARFSSKIPSSMPAVPLGLEVYVLGVKTGDPSLGHVTVLLDSLALRIRDSAIDVPSLATIGSSTPPPSTLSFKVLVVRHILWLSI</sequence>
<reference evidence="3" key="1">
    <citation type="journal article" date="2013" name="Science">
        <title>The Amborella genome and the evolution of flowering plants.</title>
        <authorList>
            <consortium name="Amborella Genome Project"/>
        </authorList>
    </citation>
    <scope>NUCLEOTIDE SEQUENCE [LARGE SCALE GENOMIC DNA]</scope>
</reference>
<evidence type="ECO:0000256" key="1">
    <source>
        <dbReference type="SAM" id="MobiDB-lite"/>
    </source>
</evidence>
<feature type="region of interest" description="Disordered" evidence="1">
    <location>
        <begin position="171"/>
        <end position="192"/>
    </location>
</feature>
<dbReference type="Gramene" id="ERN04612">
    <property type="protein sequence ID" value="ERN04612"/>
    <property type="gene ID" value="AMTR_s00075p00168760"/>
</dbReference>
<proteinExistence type="predicted"/>
<feature type="compositionally biased region" description="Polar residues" evidence="1">
    <location>
        <begin position="171"/>
        <end position="182"/>
    </location>
</feature>
<protein>
    <submittedName>
        <fullName evidence="2">Uncharacterized protein</fullName>
    </submittedName>
</protein>
<dbReference type="EMBL" id="KI394195">
    <property type="protein sequence ID" value="ERN04612.1"/>
    <property type="molecule type" value="Genomic_DNA"/>
</dbReference>
<keyword evidence="3" id="KW-1185">Reference proteome</keyword>
<feature type="region of interest" description="Disordered" evidence="1">
    <location>
        <begin position="95"/>
        <end position="133"/>
    </location>
</feature>